<reference evidence="1 2" key="3">
    <citation type="journal article" date="2013" name="Rice">
        <title>Improvement of the Oryza sativa Nipponbare reference genome using next generation sequence and optical map data.</title>
        <authorList>
            <person name="Kawahara Y."/>
            <person name="de la Bastide M."/>
            <person name="Hamilton J.P."/>
            <person name="Kanamori H."/>
            <person name="McCombie W.R."/>
            <person name="Ouyang S."/>
            <person name="Schwartz D.C."/>
            <person name="Tanaka T."/>
            <person name="Wu J."/>
            <person name="Zhou S."/>
            <person name="Childs K.L."/>
            <person name="Davidson R.M."/>
            <person name="Lin H."/>
            <person name="Quesada-Ocampo L."/>
            <person name="Vaillancourt B."/>
            <person name="Sakai H."/>
            <person name="Lee S.S."/>
            <person name="Kim J."/>
            <person name="Numa H."/>
            <person name="Itoh T."/>
            <person name="Buell C.R."/>
            <person name="Matsumoto T."/>
        </authorList>
    </citation>
    <scope>NUCLEOTIDE SEQUENCE [LARGE SCALE GENOMIC DNA]</scope>
    <source>
        <strain evidence="2">cv. Nipponbare</strain>
    </source>
</reference>
<keyword evidence="2" id="KW-1185">Reference proteome</keyword>
<sequence length="96" mass="10553">MRELCSLLHARCPRAHLFIHVRHHHRRTPCPHCPSLPTCFYSSSGYLLSPSAHVVRVAELRLNNFRNNLSPFPAVDLEVAAEEGGKAEIGGGGGDN</sequence>
<proteinExistence type="predicted"/>
<evidence type="ECO:0000313" key="2">
    <source>
        <dbReference type="Proteomes" id="UP000059680"/>
    </source>
</evidence>
<evidence type="ECO:0000313" key="1">
    <source>
        <dbReference type="EMBL" id="BAS79029.1"/>
    </source>
</evidence>
<reference evidence="2" key="1">
    <citation type="journal article" date="2005" name="Nature">
        <title>The map-based sequence of the rice genome.</title>
        <authorList>
            <consortium name="International rice genome sequencing project (IRGSP)"/>
            <person name="Matsumoto T."/>
            <person name="Wu J."/>
            <person name="Kanamori H."/>
            <person name="Katayose Y."/>
            <person name="Fujisawa M."/>
            <person name="Namiki N."/>
            <person name="Mizuno H."/>
            <person name="Yamamoto K."/>
            <person name="Antonio B.A."/>
            <person name="Baba T."/>
            <person name="Sakata K."/>
            <person name="Nagamura Y."/>
            <person name="Aoki H."/>
            <person name="Arikawa K."/>
            <person name="Arita K."/>
            <person name="Bito T."/>
            <person name="Chiden Y."/>
            <person name="Fujitsuka N."/>
            <person name="Fukunaka R."/>
            <person name="Hamada M."/>
            <person name="Harada C."/>
            <person name="Hayashi A."/>
            <person name="Hijishita S."/>
            <person name="Honda M."/>
            <person name="Hosokawa S."/>
            <person name="Ichikawa Y."/>
            <person name="Idonuma A."/>
            <person name="Iijima M."/>
            <person name="Ikeda M."/>
            <person name="Ikeno M."/>
            <person name="Ito K."/>
            <person name="Ito S."/>
            <person name="Ito T."/>
            <person name="Ito Y."/>
            <person name="Ito Y."/>
            <person name="Iwabuchi A."/>
            <person name="Kamiya K."/>
            <person name="Karasawa W."/>
            <person name="Kurita K."/>
            <person name="Katagiri S."/>
            <person name="Kikuta A."/>
            <person name="Kobayashi H."/>
            <person name="Kobayashi N."/>
            <person name="Machita K."/>
            <person name="Maehara T."/>
            <person name="Masukawa M."/>
            <person name="Mizubayashi T."/>
            <person name="Mukai Y."/>
            <person name="Nagasaki H."/>
            <person name="Nagata Y."/>
            <person name="Naito S."/>
            <person name="Nakashima M."/>
            <person name="Nakama Y."/>
            <person name="Nakamichi Y."/>
            <person name="Nakamura M."/>
            <person name="Meguro A."/>
            <person name="Negishi M."/>
            <person name="Ohta I."/>
            <person name="Ohta T."/>
            <person name="Okamoto M."/>
            <person name="Ono N."/>
            <person name="Saji S."/>
            <person name="Sakaguchi M."/>
            <person name="Sakai K."/>
            <person name="Shibata M."/>
            <person name="Shimokawa T."/>
            <person name="Song J."/>
            <person name="Takazaki Y."/>
            <person name="Terasawa K."/>
            <person name="Tsugane M."/>
            <person name="Tsuji K."/>
            <person name="Ueda S."/>
            <person name="Waki K."/>
            <person name="Yamagata H."/>
            <person name="Yamamoto M."/>
            <person name="Yamamoto S."/>
            <person name="Yamane H."/>
            <person name="Yoshiki S."/>
            <person name="Yoshihara R."/>
            <person name="Yukawa K."/>
            <person name="Zhong H."/>
            <person name="Yano M."/>
            <person name="Yuan Q."/>
            <person name="Ouyang S."/>
            <person name="Liu J."/>
            <person name="Jones K.M."/>
            <person name="Gansberger K."/>
            <person name="Moffat K."/>
            <person name="Hill J."/>
            <person name="Bera J."/>
            <person name="Fadrosh D."/>
            <person name="Jin S."/>
            <person name="Johri S."/>
            <person name="Kim M."/>
            <person name="Overton L."/>
            <person name="Reardon M."/>
            <person name="Tsitrin T."/>
            <person name="Vuong H."/>
            <person name="Weaver B."/>
            <person name="Ciecko A."/>
            <person name="Tallon L."/>
            <person name="Jackson J."/>
            <person name="Pai G."/>
            <person name="Aken S.V."/>
            <person name="Utterback T."/>
            <person name="Reidmuller S."/>
            <person name="Feldblyum T."/>
            <person name="Hsiao J."/>
            <person name="Zismann V."/>
            <person name="Iobst S."/>
            <person name="de Vazeille A.R."/>
            <person name="Buell C.R."/>
            <person name="Ying K."/>
            <person name="Li Y."/>
            <person name="Lu T."/>
            <person name="Huang Y."/>
            <person name="Zhao Q."/>
            <person name="Feng Q."/>
            <person name="Zhang L."/>
            <person name="Zhu J."/>
            <person name="Weng Q."/>
            <person name="Mu J."/>
            <person name="Lu Y."/>
            <person name="Fan D."/>
            <person name="Liu Y."/>
            <person name="Guan J."/>
            <person name="Zhang Y."/>
            <person name="Yu S."/>
            <person name="Liu X."/>
            <person name="Zhang Y."/>
            <person name="Hong G."/>
            <person name="Han B."/>
            <person name="Choisne N."/>
            <person name="Demange N."/>
            <person name="Orjeda G."/>
            <person name="Samain S."/>
            <person name="Cattolico L."/>
            <person name="Pelletier E."/>
            <person name="Couloux A."/>
            <person name="Segurens B."/>
            <person name="Wincker P."/>
            <person name="D'Hont A."/>
            <person name="Scarpelli C."/>
            <person name="Weissenbach J."/>
            <person name="Salanoubat M."/>
            <person name="Quetier F."/>
            <person name="Yu Y."/>
            <person name="Kim H.R."/>
            <person name="Rambo T."/>
            <person name="Currie J."/>
            <person name="Collura K."/>
            <person name="Luo M."/>
            <person name="Yang T."/>
            <person name="Ammiraju J.S.S."/>
            <person name="Engler F."/>
            <person name="Soderlund C."/>
            <person name="Wing R.A."/>
            <person name="Palmer L.E."/>
            <person name="de la Bastide M."/>
            <person name="Spiegel L."/>
            <person name="Nascimento L."/>
            <person name="Zutavern T."/>
            <person name="O'Shaughnessy A."/>
            <person name="Dike S."/>
            <person name="Dedhia N."/>
            <person name="Preston R."/>
            <person name="Balija V."/>
            <person name="McCombie W.R."/>
            <person name="Chow T."/>
            <person name="Chen H."/>
            <person name="Chung M."/>
            <person name="Chen C."/>
            <person name="Shaw J."/>
            <person name="Wu H."/>
            <person name="Hsiao K."/>
            <person name="Chao Y."/>
            <person name="Chu M."/>
            <person name="Cheng C."/>
            <person name="Hour A."/>
            <person name="Lee P."/>
            <person name="Lin S."/>
            <person name="Lin Y."/>
            <person name="Liou J."/>
            <person name="Liu S."/>
            <person name="Hsing Y."/>
            <person name="Raghuvanshi S."/>
            <person name="Mohanty A."/>
            <person name="Bharti A.K."/>
            <person name="Gaur A."/>
            <person name="Gupta V."/>
            <person name="Kumar D."/>
            <person name="Ravi V."/>
            <person name="Vij S."/>
            <person name="Kapur A."/>
            <person name="Khurana P."/>
            <person name="Khurana P."/>
            <person name="Khurana J.P."/>
            <person name="Tyagi A.K."/>
            <person name="Gaikwad K."/>
            <person name="Singh A."/>
            <person name="Dalal V."/>
            <person name="Srivastava S."/>
            <person name="Dixit A."/>
            <person name="Pal A.K."/>
            <person name="Ghazi I.A."/>
            <person name="Yadav M."/>
            <person name="Pandit A."/>
            <person name="Bhargava A."/>
            <person name="Sureshbabu K."/>
            <person name="Batra K."/>
            <person name="Sharma T.R."/>
            <person name="Mohapatra T."/>
            <person name="Singh N.K."/>
            <person name="Messing J."/>
            <person name="Nelson A.B."/>
            <person name="Fuks G."/>
            <person name="Kavchok S."/>
            <person name="Keizer G."/>
            <person name="Linton E."/>
            <person name="Llaca V."/>
            <person name="Song R."/>
            <person name="Tanyolac B."/>
            <person name="Young S."/>
            <person name="Ho-Il K."/>
            <person name="Hahn J.H."/>
            <person name="Sangsakoo G."/>
            <person name="Vanavichit A."/>
            <person name="de Mattos Luiz.A.T."/>
            <person name="Zimmer P.D."/>
            <person name="Malone G."/>
            <person name="Dellagostin O."/>
            <person name="de Oliveira A.C."/>
            <person name="Bevan M."/>
            <person name="Bancroft I."/>
            <person name="Minx P."/>
            <person name="Cordum H."/>
            <person name="Wilson R."/>
            <person name="Cheng Z."/>
            <person name="Jin W."/>
            <person name="Jiang J."/>
            <person name="Leong S.A."/>
            <person name="Iwama H."/>
            <person name="Gojobori T."/>
            <person name="Itoh T."/>
            <person name="Niimura Y."/>
            <person name="Fujii Y."/>
            <person name="Habara T."/>
            <person name="Sakai H."/>
            <person name="Sato Y."/>
            <person name="Wilson G."/>
            <person name="Kumar K."/>
            <person name="McCouch S."/>
            <person name="Juretic N."/>
            <person name="Hoen D."/>
            <person name="Wright S."/>
            <person name="Bruskiewich R."/>
            <person name="Bureau T."/>
            <person name="Miyao A."/>
            <person name="Hirochika H."/>
            <person name="Nishikawa T."/>
            <person name="Kadowaki K."/>
            <person name="Sugiura M."/>
            <person name="Burr B."/>
            <person name="Sasaki T."/>
        </authorList>
    </citation>
    <scope>NUCLEOTIDE SEQUENCE [LARGE SCALE GENOMIC DNA]</scope>
    <source>
        <strain evidence="2">cv. Nipponbare</strain>
    </source>
</reference>
<reference evidence="1 2" key="2">
    <citation type="journal article" date="2013" name="Plant Cell Physiol.">
        <title>Rice Annotation Project Database (RAP-DB): an integrative and interactive database for rice genomics.</title>
        <authorList>
            <person name="Sakai H."/>
            <person name="Lee S.S."/>
            <person name="Tanaka T."/>
            <person name="Numa H."/>
            <person name="Kim J."/>
            <person name="Kawahara Y."/>
            <person name="Wakimoto H."/>
            <person name="Yang C.C."/>
            <person name="Iwamoto M."/>
            <person name="Abe T."/>
            <person name="Yamada Y."/>
            <person name="Muto A."/>
            <person name="Inokuchi H."/>
            <person name="Ikemura T."/>
            <person name="Matsumoto T."/>
            <person name="Sasaki T."/>
            <person name="Itoh T."/>
        </authorList>
    </citation>
    <scope>NUCLEOTIDE SEQUENCE [LARGE SCALE GENOMIC DNA]</scope>
    <source>
        <strain evidence="2">cv. Nipponbare</strain>
    </source>
</reference>
<dbReference type="PaxDb" id="39947-A0A0P0VJV5"/>
<dbReference type="AlphaFoldDB" id="A0A0P0VJV5"/>
<organism evidence="1 2">
    <name type="scientific">Oryza sativa subsp. japonica</name>
    <name type="common">Rice</name>
    <dbReference type="NCBI Taxonomy" id="39947"/>
    <lineage>
        <taxon>Eukaryota</taxon>
        <taxon>Viridiplantae</taxon>
        <taxon>Streptophyta</taxon>
        <taxon>Embryophyta</taxon>
        <taxon>Tracheophyta</taxon>
        <taxon>Spermatophyta</taxon>
        <taxon>Magnoliopsida</taxon>
        <taxon>Liliopsida</taxon>
        <taxon>Poales</taxon>
        <taxon>Poaceae</taxon>
        <taxon>BOP clade</taxon>
        <taxon>Oryzoideae</taxon>
        <taxon>Oryzeae</taxon>
        <taxon>Oryzinae</taxon>
        <taxon>Oryza</taxon>
        <taxon>Oryza sativa</taxon>
    </lineage>
</organism>
<protein>
    <submittedName>
        <fullName evidence="1">Os02g0530401 protein</fullName>
    </submittedName>
</protein>
<dbReference type="Proteomes" id="UP000059680">
    <property type="component" value="Chromosome 2"/>
</dbReference>
<dbReference type="InParanoid" id="A0A0P0VJV5"/>
<gene>
    <name evidence="1" type="ordered locus">Os02g0530401</name>
    <name evidence="1" type="ORF">OSNPB_020530401</name>
</gene>
<accession>A0A0P0VJV5</accession>
<dbReference type="EMBL" id="AP014958">
    <property type="protein sequence ID" value="BAS79029.1"/>
    <property type="molecule type" value="Genomic_DNA"/>
</dbReference>
<name>A0A0P0VJV5_ORYSJ</name>